<evidence type="ECO:0000313" key="3">
    <source>
        <dbReference type="Proteomes" id="UP000183442"/>
    </source>
</evidence>
<keyword evidence="1" id="KW-0472">Membrane</keyword>
<sequence>MTNDENQELKRDKEILSHIQHRYDEEERRFQSVDTKISSMIGVLAVIFTIQASLFINILSNSKPDICLIVLFIFSLALYLISIYYFIKSHYFKKFSATPKPSFLMEEGAKKESEHTIVKDMIALYSDCINDNEKLIENKTNIAKKGFSFLIYGGCLSFIFLLCFLLELFV</sequence>
<reference evidence="3" key="1">
    <citation type="submission" date="2016-10" db="EMBL/GenBank/DDBJ databases">
        <authorList>
            <person name="Varghese N."/>
        </authorList>
    </citation>
    <scope>NUCLEOTIDE SEQUENCE [LARGE SCALE GENOMIC DNA]</scope>
    <source>
        <strain evidence="3">DSM 16632</strain>
    </source>
</reference>
<dbReference type="Proteomes" id="UP000183442">
    <property type="component" value="Unassembled WGS sequence"/>
</dbReference>
<dbReference type="EMBL" id="FOTL01000025">
    <property type="protein sequence ID" value="SFL65918.1"/>
    <property type="molecule type" value="Genomic_DNA"/>
</dbReference>
<evidence type="ECO:0000313" key="2">
    <source>
        <dbReference type="EMBL" id="SFL65918.1"/>
    </source>
</evidence>
<feature type="transmembrane region" description="Helical" evidence="1">
    <location>
        <begin position="149"/>
        <end position="169"/>
    </location>
</feature>
<dbReference type="OrthoDB" id="380755at2157"/>
<protein>
    <submittedName>
        <fullName evidence="2">Uncharacterized protein</fullName>
    </submittedName>
</protein>
<name>A0A1I4JH53_METOL</name>
<accession>A0A1I4JH53</accession>
<feature type="transmembrane region" description="Helical" evidence="1">
    <location>
        <begin position="66"/>
        <end position="87"/>
    </location>
</feature>
<evidence type="ECO:0000256" key="1">
    <source>
        <dbReference type="SAM" id="Phobius"/>
    </source>
</evidence>
<dbReference type="RefSeq" id="WP_074798726.1">
    <property type="nucleotide sequence ID" value="NZ_FOTL01000025.1"/>
</dbReference>
<keyword evidence="1" id="KW-1133">Transmembrane helix</keyword>
<feature type="transmembrane region" description="Helical" evidence="1">
    <location>
        <begin position="37"/>
        <end position="60"/>
    </location>
</feature>
<keyword evidence="1" id="KW-0812">Transmembrane</keyword>
<organism evidence="2 3">
    <name type="scientific">Methanobrevibacter olleyae</name>
    <dbReference type="NCBI Taxonomy" id="294671"/>
    <lineage>
        <taxon>Archaea</taxon>
        <taxon>Methanobacteriati</taxon>
        <taxon>Methanobacteriota</taxon>
        <taxon>Methanomada group</taxon>
        <taxon>Methanobacteria</taxon>
        <taxon>Methanobacteriales</taxon>
        <taxon>Methanobacteriaceae</taxon>
        <taxon>Methanobrevibacter</taxon>
    </lineage>
</organism>
<proteinExistence type="predicted"/>
<gene>
    <name evidence="2" type="ORF">SAMN02910297_01448</name>
</gene>
<dbReference type="AlphaFoldDB" id="A0A1I4JH53"/>